<keyword evidence="2" id="KW-1185">Reference proteome</keyword>
<gene>
    <name evidence="1" type="ORF">BJ991_003588</name>
</gene>
<reference evidence="1 2" key="1">
    <citation type="submission" date="2020-07" db="EMBL/GenBank/DDBJ databases">
        <title>Sequencing the genomes of 1000 actinobacteria strains.</title>
        <authorList>
            <person name="Klenk H.-P."/>
        </authorList>
    </citation>
    <scope>NUCLEOTIDE SEQUENCE [LARGE SCALE GENOMIC DNA]</scope>
    <source>
        <strain evidence="1 2">DSM 24662</strain>
    </source>
</reference>
<dbReference type="InterPro" id="IPR027396">
    <property type="entry name" value="DsrEFH-like"/>
</dbReference>
<evidence type="ECO:0000313" key="1">
    <source>
        <dbReference type="EMBL" id="NYE21560.1"/>
    </source>
</evidence>
<dbReference type="Proteomes" id="UP000576969">
    <property type="component" value="Unassembled WGS sequence"/>
</dbReference>
<comment type="caution">
    <text evidence="1">The sequence shown here is derived from an EMBL/GenBank/DDBJ whole genome shotgun (WGS) entry which is preliminary data.</text>
</comment>
<dbReference type="SUPFAM" id="SSF75169">
    <property type="entry name" value="DsrEFH-like"/>
    <property type="match status" value="1"/>
</dbReference>
<organism evidence="1 2">
    <name type="scientific">Microbacterium immunditiarum</name>
    <dbReference type="NCBI Taxonomy" id="337480"/>
    <lineage>
        <taxon>Bacteria</taxon>
        <taxon>Bacillati</taxon>
        <taxon>Actinomycetota</taxon>
        <taxon>Actinomycetes</taxon>
        <taxon>Micrococcales</taxon>
        <taxon>Microbacteriaceae</taxon>
        <taxon>Microbacterium</taxon>
    </lineage>
</organism>
<dbReference type="RefSeq" id="WP_179492261.1">
    <property type="nucleotide sequence ID" value="NZ_JACCBV010000001.1"/>
</dbReference>
<dbReference type="AlphaFoldDB" id="A0A7Y9GTW8"/>
<proteinExistence type="predicted"/>
<accession>A0A7Y9GTW8</accession>
<name>A0A7Y9GTW8_9MICO</name>
<sequence>MKGLAEARVRVVVQGAAVTGLARGAGLDDEVLTALERRIEVVGCSNSMKRHDVRSDQLADGVGVVPSAIVHLAERQWAGAAYVRI</sequence>
<evidence type="ECO:0008006" key="3">
    <source>
        <dbReference type="Google" id="ProtNLM"/>
    </source>
</evidence>
<evidence type="ECO:0000313" key="2">
    <source>
        <dbReference type="Proteomes" id="UP000576969"/>
    </source>
</evidence>
<dbReference type="Gene3D" id="3.40.1260.10">
    <property type="entry name" value="DsrEFH-like"/>
    <property type="match status" value="1"/>
</dbReference>
<protein>
    <recommendedName>
        <fullName evidence="3">DsrE/DsrF-like family protein</fullName>
    </recommendedName>
</protein>
<dbReference type="EMBL" id="JACCBV010000001">
    <property type="protein sequence ID" value="NYE21560.1"/>
    <property type="molecule type" value="Genomic_DNA"/>
</dbReference>